<gene>
    <name evidence="1" type="ordered locus">Celly_2914</name>
</gene>
<dbReference type="HOGENOM" id="CLU_090943_0_0_10"/>
<evidence type="ECO:0000313" key="1">
    <source>
        <dbReference type="EMBL" id="ADY30731.1"/>
    </source>
</evidence>
<dbReference type="STRING" id="867900.Celly_2914"/>
<reference evidence="1 2" key="1">
    <citation type="journal article" date="2011" name="Stand. Genomic Sci.">
        <title>Complete genome sequence of Cellulophaga lytica type strain (LIM- 21).</title>
        <authorList>
            <person name="Pati A."/>
            <person name="Abt B."/>
            <person name="Teshima H."/>
            <person name="Nolan M."/>
            <person name="Lapidus A."/>
            <person name="Lucas S."/>
            <person name="Hammon N."/>
            <person name="Deshpande S."/>
            <person name="Cheng J.F."/>
            <person name="Tapia R."/>
            <person name="Han C."/>
            <person name="Goodwin L."/>
            <person name="Pitluck S."/>
            <person name="Liolios K."/>
            <person name="Pagani I."/>
            <person name="Mavromatis K."/>
            <person name="Ovchinikova G."/>
            <person name="Chen A."/>
            <person name="Palaniappan K."/>
            <person name="Land M."/>
            <person name="Hauser L."/>
            <person name="Jeffries C.D."/>
            <person name="Detter J.C."/>
            <person name="Brambilla E.M."/>
            <person name="Kannan K.P."/>
            <person name="Rohde M."/>
            <person name="Spring S."/>
            <person name="Goker M."/>
            <person name="Woyke T."/>
            <person name="Bristow J."/>
            <person name="Eisen J.A."/>
            <person name="Markowitz V."/>
            <person name="Hugenholtz P."/>
            <person name="Kyrpides N.C."/>
            <person name="Klenk H.P."/>
            <person name="Ivanova N."/>
        </authorList>
    </citation>
    <scope>NUCLEOTIDE SEQUENCE [LARGE SCALE GENOMIC DNA]</scope>
    <source>
        <strain evidence="2">ATCC 23178 / DSM 7489 / JCM 8516 / NBRC 14961 / NCIMB 1423 / VKM B-1433 / Cy l20</strain>
    </source>
</reference>
<sequence length="224" mass="26114">MELHTMDKIENTTAVDDMVKEFILDDHPCVMAQSVVANDTISIHNYSKISKQCVPTLLNDLNSYLNEINDESKKFQTFIAVFKDDEFKTELAFENALWKLLYQLHCKDDCEWDNSTDSDVSSPKFSMSILGKSFYIVGMHPNASRKARSSPFPMIVFNLHNQFDKLRKTNRYTRVRDLIRRRDKEYQGSINPMLEDFGAGSEARQYSGRAVNNKWKCPYQFHKK</sequence>
<dbReference type="NCBIfam" id="NF041366">
    <property type="entry name" value="GntA_guanitoxin"/>
    <property type="match status" value="1"/>
</dbReference>
<keyword evidence="2" id="KW-1185">Reference proteome</keyword>
<dbReference type="EMBL" id="CP002534">
    <property type="protein sequence ID" value="ADY30731.1"/>
    <property type="molecule type" value="Genomic_DNA"/>
</dbReference>
<dbReference type="PANTHER" id="PTHR40045">
    <property type="entry name" value="YCGG FAMILY PROTEIN"/>
    <property type="match status" value="1"/>
</dbReference>
<accession>F0RC67</accession>
<evidence type="ECO:0008006" key="3">
    <source>
        <dbReference type="Google" id="ProtNLM"/>
    </source>
</evidence>
<proteinExistence type="predicted"/>
<dbReference type="KEGG" id="cly:Celly_2914"/>
<dbReference type="eggNOG" id="COG3403">
    <property type="taxonomic scope" value="Bacteria"/>
</dbReference>
<dbReference type="InterPro" id="IPR014988">
    <property type="entry name" value="Uncharacterised_YqcI/YcgG"/>
</dbReference>
<organism evidence="1 2">
    <name type="scientific">Cellulophaga lytica (strain ATCC 23178 / DSM 7489 / JCM 8516 / NBRC 14961 / NCIMB 1423 / VKM B-1433 / Cy l20)</name>
    <dbReference type="NCBI Taxonomy" id="867900"/>
    <lineage>
        <taxon>Bacteria</taxon>
        <taxon>Pseudomonadati</taxon>
        <taxon>Bacteroidota</taxon>
        <taxon>Flavobacteriia</taxon>
        <taxon>Flavobacteriales</taxon>
        <taxon>Flavobacteriaceae</taxon>
        <taxon>Cellulophaga</taxon>
    </lineage>
</organism>
<dbReference type="AlphaFoldDB" id="F0RC67"/>
<dbReference type="Pfam" id="PF08892">
    <property type="entry name" value="YqcI_YcgG"/>
    <property type="match status" value="1"/>
</dbReference>
<dbReference type="PANTHER" id="PTHR40045:SF1">
    <property type="entry name" value="YQCI_YCGG FAMILY PROTEIN"/>
    <property type="match status" value="1"/>
</dbReference>
<evidence type="ECO:0000313" key="2">
    <source>
        <dbReference type="Proteomes" id="UP000007487"/>
    </source>
</evidence>
<dbReference type="Proteomes" id="UP000007487">
    <property type="component" value="Chromosome"/>
</dbReference>
<name>F0RC67_CELLC</name>
<dbReference type="RefSeq" id="WP_013622474.1">
    <property type="nucleotide sequence ID" value="NC_015167.1"/>
</dbReference>
<protein>
    <recommendedName>
        <fullName evidence="3">YqcI/YcgG family protein</fullName>
    </recommendedName>
</protein>